<dbReference type="OrthoDB" id="10592241at2759"/>
<accession>A4RQC1</accession>
<reference evidence="2 3" key="1">
    <citation type="journal article" date="2007" name="Proc. Natl. Acad. Sci. U.S.A.">
        <title>The tiny eukaryote Ostreococcus provides genomic insights into the paradox of plankton speciation.</title>
        <authorList>
            <person name="Palenik B."/>
            <person name="Grimwood J."/>
            <person name="Aerts A."/>
            <person name="Rouze P."/>
            <person name="Salamov A."/>
            <person name="Putnam N."/>
            <person name="Dupont C."/>
            <person name="Jorgensen R."/>
            <person name="Derelle E."/>
            <person name="Rombauts S."/>
            <person name="Zhou K."/>
            <person name="Otillar R."/>
            <person name="Merchant S.S."/>
            <person name="Podell S."/>
            <person name="Gaasterland T."/>
            <person name="Napoli C."/>
            <person name="Gendler K."/>
            <person name="Manuell A."/>
            <person name="Tai V."/>
            <person name="Vallon O."/>
            <person name="Piganeau G."/>
            <person name="Jancek S."/>
            <person name="Heijde M."/>
            <person name="Jabbari K."/>
            <person name="Bowler C."/>
            <person name="Lohr M."/>
            <person name="Robbens S."/>
            <person name="Werner G."/>
            <person name="Dubchak I."/>
            <person name="Pazour G.J."/>
            <person name="Ren Q."/>
            <person name="Paulsen I."/>
            <person name="Delwiche C."/>
            <person name="Schmutz J."/>
            <person name="Rokhsar D."/>
            <person name="Van de Peer Y."/>
            <person name="Moreau H."/>
            <person name="Grigoriev I.V."/>
        </authorList>
    </citation>
    <scope>NUCLEOTIDE SEQUENCE [LARGE SCALE GENOMIC DNA]</scope>
    <source>
        <strain evidence="2 3">CCE9901</strain>
    </source>
</reference>
<feature type="compositionally biased region" description="Low complexity" evidence="1">
    <location>
        <begin position="201"/>
        <end position="212"/>
    </location>
</feature>
<feature type="compositionally biased region" description="Polar residues" evidence="1">
    <location>
        <begin position="160"/>
        <end position="171"/>
    </location>
</feature>
<feature type="compositionally biased region" description="Acidic residues" evidence="1">
    <location>
        <begin position="441"/>
        <end position="452"/>
    </location>
</feature>
<gene>
    <name evidence="2" type="ORF">OSTLU_23820</name>
</gene>
<feature type="compositionally biased region" description="Polar residues" evidence="1">
    <location>
        <begin position="468"/>
        <end position="479"/>
    </location>
</feature>
<dbReference type="RefSeq" id="XP_001415360.1">
    <property type="nucleotide sequence ID" value="XM_001415323.1"/>
</dbReference>
<evidence type="ECO:0000313" key="3">
    <source>
        <dbReference type="Proteomes" id="UP000001568"/>
    </source>
</evidence>
<dbReference type="Proteomes" id="UP000001568">
    <property type="component" value="Chromosome 1"/>
</dbReference>
<name>A4RQC1_OSTLU</name>
<protein>
    <submittedName>
        <fullName evidence="2">Uncharacterized protein</fullName>
    </submittedName>
</protein>
<dbReference type="OMA" id="KAQCWVV"/>
<dbReference type="KEGG" id="olu:OSTLU_23820"/>
<dbReference type="AlphaFoldDB" id="A4RQC1"/>
<dbReference type="GeneID" id="4999707"/>
<proteinExistence type="predicted"/>
<evidence type="ECO:0000313" key="2">
    <source>
        <dbReference type="EMBL" id="ABO93652.1"/>
    </source>
</evidence>
<keyword evidence="3" id="KW-1185">Reference proteome</keyword>
<dbReference type="HOGENOM" id="CLU_485177_0_0_1"/>
<feature type="region of interest" description="Disordered" evidence="1">
    <location>
        <begin position="435"/>
        <end position="497"/>
    </location>
</feature>
<feature type="region of interest" description="Disordered" evidence="1">
    <location>
        <begin position="264"/>
        <end position="288"/>
    </location>
</feature>
<feature type="compositionally biased region" description="Basic and acidic residues" evidence="1">
    <location>
        <begin position="175"/>
        <end position="185"/>
    </location>
</feature>
<sequence length="546" mass="59620">MPTKAQCWVVSYARVRDGASRSASAEGLLTIPQRHNLMLLHTHPDGARLAHAAHVVGLSPGRKVRVGDYECELLMLAPHGGGGNPAYAAAFVMPGEILPTMNAMNKDESWLTWLGLDDEFDQHERVQLRAPQLPHPDDPQPSGPVAFGFSGAVAYAPEQTQRVTSYRTPQMAQEAYERERMREPSTHTQHQPSQRAPPAHLQQPRLPQYQQRVAPPSTVEKREQPTPANEEQPTVIPRQTRVSVFEEEFLDDHESFEREVRFEEAPANDTNDAHVAPKPATSYGTSDEMETLRRQLAELERLTGVSADDAERVLNANMKDVRTIVPDEVVETAIEAPTTVGAAAAQVVKPRHEATVEVPPTVPVSSNVFKEKDAGFKKQAISTDEAAAHVKACAPVVRASPQKSNPPATTSVPNVAVTPEEIDANDAWAAAIARRNRSVDEESDSNDSDVDVGESTKREPAAKIVHQISKQPNRVSYSQAPKPREMGAPPQKTRAVDASSPIVAAMAATFEDAQKKEAVFIEEPYVTGSVSARASIFGEQASFRKA</sequence>
<evidence type="ECO:0000256" key="1">
    <source>
        <dbReference type="SAM" id="MobiDB-lite"/>
    </source>
</evidence>
<dbReference type="EMBL" id="CP000581">
    <property type="protein sequence ID" value="ABO93652.1"/>
    <property type="molecule type" value="Genomic_DNA"/>
</dbReference>
<dbReference type="Gramene" id="ABO93652">
    <property type="protein sequence ID" value="ABO93652"/>
    <property type="gene ID" value="OSTLU_23820"/>
</dbReference>
<organism evidence="2 3">
    <name type="scientific">Ostreococcus lucimarinus (strain CCE9901)</name>
    <dbReference type="NCBI Taxonomy" id="436017"/>
    <lineage>
        <taxon>Eukaryota</taxon>
        <taxon>Viridiplantae</taxon>
        <taxon>Chlorophyta</taxon>
        <taxon>Mamiellophyceae</taxon>
        <taxon>Mamiellales</taxon>
        <taxon>Bathycoccaceae</taxon>
        <taxon>Ostreococcus</taxon>
    </lineage>
</organism>
<feature type="region of interest" description="Disordered" evidence="1">
    <location>
        <begin position="160"/>
        <end position="237"/>
    </location>
</feature>